<dbReference type="AlphaFoldDB" id="A0A7J7GXN8"/>
<dbReference type="EMBL" id="JACBKZ010000007">
    <property type="protein sequence ID" value="KAF5945035.1"/>
    <property type="molecule type" value="Genomic_DNA"/>
</dbReference>
<evidence type="ECO:0000313" key="2">
    <source>
        <dbReference type="EMBL" id="KAF5945035.1"/>
    </source>
</evidence>
<comment type="caution">
    <text evidence="2">The sequence shown here is derived from an EMBL/GenBank/DDBJ whole genome shotgun (WGS) entry which is preliminary data.</text>
</comment>
<evidence type="ECO:0000256" key="1">
    <source>
        <dbReference type="SAM" id="Phobius"/>
    </source>
</evidence>
<protein>
    <submittedName>
        <fullName evidence="2">Uncharacterized protein</fullName>
    </submittedName>
</protein>
<keyword evidence="1" id="KW-0472">Membrane</keyword>
<sequence>MLFLARAKKNTVPINRPDVRGTFGRMTGINEFICFMGLNLHLVVVPAVNAFPTSCFSFFMNMSLLILGPIRQYAHLLGPKLTINDPFSPCFSGNTRFLSLIGSRSLHTLIHPFFKNLC</sequence>
<reference evidence="2 3" key="2">
    <citation type="submission" date="2020-07" db="EMBL/GenBank/DDBJ databases">
        <title>Genome assembly of wild tea tree DASZ reveals pedigree and selection history of tea varieties.</title>
        <authorList>
            <person name="Zhang W."/>
        </authorList>
    </citation>
    <scope>NUCLEOTIDE SEQUENCE [LARGE SCALE GENOMIC DNA]</scope>
    <source>
        <strain evidence="3">cv. G240</strain>
        <tissue evidence="2">Leaf</tissue>
    </source>
</reference>
<organism evidence="2 3">
    <name type="scientific">Camellia sinensis</name>
    <name type="common">Tea plant</name>
    <name type="synonym">Thea sinensis</name>
    <dbReference type="NCBI Taxonomy" id="4442"/>
    <lineage>
        <taxon>Eukaryota</taxon>
        <taxon>Viridiplantae</taxon>
        <taxon>Streptophyta</taxon>
        <taxon>Embryophyta</taxon>
        <taxon>Tracheophyta</taxon>
        <taxon>Spermatophyta</taxon>
        <taxon>Magnoliopsida</taxon>
        <taxon>eudicotyledons</taxon>
        <taxon>Gunneridae</taxon>
        <taxon>Pentapetalae</taxon>
        <taxon>asterids</taxon>
        <taxon>Ericales</taxon>
        <taxon>Theaceae</taxon>
        <taxon>Camellia</taxon>
    </lineage>
</organism>
<evidence type="ECO:0000313" key="3">
    <source>
        <dbReference type="Proteomes" id="UP000593564"/>
    </source>
</evidence>
<accession>A0A7J7GXN8</accession>
<feature type="transmembrane region" description="Helical" evidence="1">
    <location>
        <begin position="26"/>
        <end position="44"/>
    </location>
</feature>
<keyword evidence="1" id="KW-0812">Transmembrane</keyword>
<dbReference type="Proteomes" id="UP000593564">
    <property type="component" value="Unassembled WGS sequence"/>
</dbReference>
<proteinExistence type="predicted"/>
<reference evidence="3" key="1">
    <citation type="journal article" date="2020" name="Nat. Commun.">
        <title>Genome assembly of wild tea tree DASZ reveals pedigree and selection history of tea varieties.</title>
        <authorList>
            <person name="Zhang W."/>
            <person name="Zhang Y."/>
            <person name="Qiu H."/>
            <person name="Guo Y."/>
            <person name="Wan H."/>
            <person name="Zhang X."/>
            <person name="Scossa F."/>
            <person name="Alseekh S."/>
            <person name="Zhang Q."/>
            <person name="Wang P."/>
            <person name="Xu L."/>
            <person name="Schmidt M.H."/>
            <person name="Jia X."/>
            <person name="Li D."/>
            <person name="Zhu A."/>
            <person name="Guo F."/>
            <person name="Chen W."/>
            <person name="Ni D."/>
            <person name="Usadel B."/>
            <person name="Fernie A.R."/>
            <person name="Wen W."/>
        </authorList>
    </citation>
    <scope>NUCLEOTIDE SEQUENCE [LARGE SCALE GENOMIC DNA]</scope>
    <source>
        <strain evidence="3">cv. G240</strain>
    </source>
</reference>
<keyword evidence="3" id="KW-1185">Reference proteome</keyword>
<keyword evidence="1" id="KW-1133">Transmembrane helix</keyword>
<gene>
    <name evidence="2" type="ORF">HYC85_015263</name>
</gene>
<name>A0A7J7GXN8_CAMSI</name>